<name>A0ABY7G6Z8_MYAAR</name>
<evidence type="ECO:0000313" key="2">
    <source>
        <dbReference type="Proteomes" id="UP001164746"/>
    </source>
</evidence>
<organism evidence="1 2">
    <name type="scientific">Mya arenaria</name>
    <name type="common">Soft-shell clam</name>
    <dbReference type="NCBI Taxonomy" id="6604"/>
    <lineage>
        <taxon>Eukaryota</taxon>
        <taxon>Metazoa</taxon>
        <taxon>Spiralia</taxon>
        <taxon>Lophotrochozoa</taxon>
        <taxon>Mollusca</taxon>
        <taxon>Bivalvia</taxon>
        <taxon>Autobranchia</taxon>
        <taxon>Heteroconchia</taxon>
        <taxon>Euheterodonta</taxon>
        <taxon>Imparidentia</taxon>
        <taxon>Neoheterodontei</taxon>
        <taxon>Myida</taxon>
        <taxon>Myoidea</taxon>
        <taxon>Myidae</taxon>
        <taxon>Mya</taxon>
    </lineage>
</organism>
<reference evidence="1" key="1">
    <citation type="submission" date="2022-11" db="EMBL/GenBank/DDBJ databases">
        <title>Centuries of genome instability and evolution in soft-shell clam transmissible cancer (bioRxiv).</title>
        <authorList>
            <person name="Hart S.F.M."/>
            <person name="Yonemitsu M.A."/>
            <person name="Giersch R.M."/>
            <person name="Beal B.F."/>
            <person name="Arriagada G."/>
            <person name="Davis B.W."/>
            <person name="Ostrander E.A."/>
            <person name="Goff S.P."/>
            <person name="Metzger M.J."/>
        </authorList>
    </citation>
    <scope>NUCLEOTIDE SEQUENCE</scope>
    <source>
        <strain evidence="1">MELC-2E11</strain>
        <tissue evidence="1">Siphon/mantle</tissue>
    </source>
</reference>
<gene>
    <name evidence="1" type="ORF">MAR_003766</name>
</gene>
<protein>
    <submittedName>
        <fullName evidence="1">Uncharacterized protein</fullName>
    </submittedName>
</protein>
<dbReference type="Proteomes" id="UP001164746">
    <property type="component" value="Chromosome 16"/>
</dbReference>
<sequence length="63" mass="7147">MIPSTVIVSTEFKDVIEQTRTALLTPRTERKGCIFLKRRKVSNIITIESHGKSQICDGQLDML</sequence>
<accession>A0ABY7G6Z8</accession>
<evidence type="ECO:0000313" key="1">
    <source>
        <dbReference type="EMBL" id="WAR30198.1"/>
    </source>
</evidence>
<keyword evidence="2" id="KW-1185">Reference proteome</keyword>
<dbReference type="EMBL" id="CP111027">
    <property type="protein sequence ID" value="WAR30198.1"/>
    <property type="molecule type" value="Genomic_DNA"/>
</dbReference>
<proteinExistence type="predicted"/>